<dbReference type="AlphaFoldDB" id="A0A2R6AI65"/>
<evidence type="ECO:0000256" key="1">
    <source>
        <dbReference type="ARBA" id="ARBA00023002"/>
    </source>
</evidence>
<evidence type="ECO:0000259" key="2">
    <source>
        <dbReference type="Pfam" id="PF00296"/>
    </source>
</evidence>
<dbReference type="PANTHER" id="PTHR43244:SF1">
    <property type="entry name" value="5,10-METHYLENETETRAHYDROMETHANOPTERIN REDUCTASE"/>
    <property type="match status" value="1"/>
</dbReference>
<dbReference type="InterPro" id="IPR011251">
    <property type="entry name" value="Luciferase-like_dom"/>
</dbReference>
<organism evidence="3 4">
    <name type="scientific">Candidatus Marsarchaeota G1 archaeon OSP_C</name>
    <dbReference type="NCBI Taxonomy" id="1978154"/>
    <lineage>
        <taxon>Archaea</taxon>
        <taxon>Candidatus Marsarchaeota</taxon>
        <taxon>Candidatus Marsarchaeota group 1</taxon>
    </lineage>
</organism>
<dbReference type="Pfam" id="PF00296">
    <property type="entry name" value="Bac_luciferase"/>
    <property type="match status" value="1"/>
</dbReference>
<keyword evidence="1" id="KW-0560">Oxidoreductase</keyword>
<feature type="domain" description="Luciferase-like" evidence="2">
    <location>
        <begin position="10"/>
        <end position="230"/>
    </location>
</feature>
<accession>A0A2R6AI65</accession>
<comment type="caution">
    <text evidence="3">The sequence shown here is derived from an EMBL/GenBank/DDBJ whole genome shotgun (WGS) entry which is preliminary data.</text>
</comment>
<evidence type="ECO:0000313" key="4">
    <source>
        <dbReference type="Proteomes" id="UP000241473"/>
    </source>
</evidence>
<protein>
    <recommendedName>
        <fullName evidence="2">Luciferase-like domain-containing protein</fullName>
    </recommendedName>
</protein>
<dbReference type="EMBL" id="NEXB01000121">
    <property type="protein sequence ID" value="PSN86029.1"/>
    <property type="molecule type" value="Genomic_DNA"/>
</dbReference>
<dbReference type="InterPro" id="IPR036661">
    <property type="entry name" value="Luciferase-like_sf"/>
</dbReference>
<dbReference type="InterPro" id="IPR050564">
    <property type="entry name" value="F420-G6PD/mer"/>
</dbReference>
<dbReference type="CDD" id="cd01097">
    <property type="entry name" value="Tetrahydromethanopterin_reductase"/>
    <property type="match status" value="1"/>
</dbReference>
<name>A0A2R6AI65_9ARCH</name>
<reference evidence="3 4" key="1">
    <citation type="submission" date="2017-04" db="EMBL/GenBank/DDBJ databases">
        <title>Novel microbial lineages endemic to geothermal iron-oxide mats fill important gaps in the evolutionary history of Archaea.</title>
        <authorList>
            <person name="Jay Z.J."/>
            <person name="Beam J.P."/>
            <person name="Dlakic M."/>
            <person name="Rusch D.B."/>
            <person name="Kozubal M.A."/>
            <person name="Inskeep W.P."/>
        </authorList>
    </citation>
    <scope>NUCLEOTIDE SEQUENCE [LARGE SCALE GENOMIC DNA]</scope>
    <source>
        <strain evidence="3">OSP_C</strain>
    </source>
</reference>
<sequence>MVKKNFGLGLTTAMEANQIIDLAKRAEQLGFDSLWISEDPYDRHSLALTSIITYITQKIKIATGILNVYTMNPVYMAMAVATLAEIGKERIVLGIGRGVRSLIEGDLHIPYGSPITYAKEYLITLKRLLAGKRVSYIGKEIKLSNSKLHFLSTNTKINIPILLAAMGPKMISLAAQYADGVILNSCTSIEHAIFARKIFYKKWKRKSEPIIACSLWTNVNDDFETALMQMKKRVGFLLSIPGFGEAFLKYSNLTDVDLSKLRKVFLWDKPYGDPLWHFEHAKIKML</sequence>
<evidence type="ECO:0000313" key="3">
    <source>
        <dbReference type="EMBL" id="PSN86029.1"/>
    </source>
</evidence>
<dbReference type="SUPFAM" id="SSF51679">
    <property type="entry name" value="Bacterial luciferase-like"/>
    <property type="match status" value="1"/>
</dbReference>
<dbReference type="Gene3D" id="3.20.20.30">
    <property type="entry name" value="Luciferase-like domain"/>
    <property type="match status" value="1"/>
</dbReference>
<dbReference type="Proteomes" id="UP000241473">
    <property type="component" value="Unassembled WGS sequence"/>
</dbReference>
<dbReference type="GO" id="GO:0016705">
    <property type="term" value="F:oxidoreductase activity, acting on paired donors, with incorporation or reduction of molecular oxygen"/>
    <property type="evidence" value="ECO:0007669"/>
    <property type="project" value="InterPro"/>
</dbReference>
<proteinExistence type="predicted"/>
<dbReference type="PANTHER" id="PTHR43244">
    <property type="match status" value="1"/>
</dbReference>
<gene>
    <name evidence="3" type="ORF">B9Q00_10620</name>
</gene>